<organism evidence="10 11">
    <name type="scientific">Cotesia glomerata</name>
    <name type="common">Lepidopteran parasitic wasp</name>
    <name type="synonym">Apanteles glomeratus</name>
    <dbReference type="NCBI Taxonomy" id="32391"/>
    <lineage>
        <taxon>Eukaryota</taxon>
        <taxon>Metazoa</taxon>
        <taxon>Ecdysozoa</taxon>
        <taxon>Arthropoda</taxon>
        <taxon>Hexapoda</taxon>
        <taxon>Insecta</taxon>
        <taxon>Pterygota</taxon>
        <taxon>Neoptera</taxon>
        <taxon>Endopterygota</taxon>
        <taxon>Hymenoptera</taxon>
        <taxon>Apocrita</taxon>
        <taxon>Ichneumonoidea</taxon>
        <taxon>Braconidae</taxon>
        <taxon>Microgastrinae</taxon>
        <taxon>Cotesia</taxon>
    </lineage>
</organism>
<feature type="domain" description="C2H2-type" evidence="9">
    <location>
        <begin position="361"/>
        <end position="389"/>
    </location>
</feature>
<keyword evidence="2" id="KW-0479">Metal-binding</keyword>
<dbReference type="Gene3D" id="3.30.160.60">
    <property type="entry name" value="Classic Zinc Finger"/>
    <property type="match status" value="5"/>
</dbReference>
<accession>A0AAV7ILY8</accession>
<evidence type="ECO:0000256" key="6">
    <source>
        <dbReference type="ARBA" id="ARBA00023163"/>
    </source>
</evidence>
<dbReference type="InterPro" id="IPR051061">
    <property type="entry name" value="Zinc_finger_trans_reg"/>
</dbReference>
<protein>
    <recommendedName>
        <fullName evidence="9">C2H2-type domain-containing protein</fullName>
    </recommendedName>
</protein>
<feature type="domain" description="C2H2-type" evidence="9">
    <location>
        <begin position="124"/>
        <end position="153"/>
    </location>
</feature>
<evidence type="ECO:0000256" key="4">
    <source>
        <dbReference type="ARBA" id="ARBA00022833"/>
    </source>
</evidence>
<dbReference type="PROSITE" id="PS50157">
    <property type="entry name" value="ZINC_FINGER_C2H2_2"/>
    <property type="match status" value="6"/>
</dbReference>
<keyword evidence="7" id="KW-0539">Nucleus</keyword>
<keyword evidence="11" id="KW-1185">Reference proteome</keyword>
<feature type="domain" description="C2H2-type" evidence="9">
    <location>
        <begin position="298"/>
        <end position="327"/>
    </location>
</feature>
<dbReference type="Pfam" id="PF00096">
    <property type="entry name" value="zf-C2H2"/>
    <property type="match status" value="1"/>
</dbReference>
<comment type="subcellular location">
    <subcellularLocation>
        <location evidence="1">Nucleus</location>
    </subcellularLocation>
</comment>
<dbReference type="SMART" id="SM00355">
    <property type="entry name" value="ZnF_C2H2"/>
    <property type="match status" value="10"/>
</dbReference>
<dbReference type="InterPro" id="IPR013087">
    <property type="entry name" value="Znf_C2H2_type"/>
</dbReference>
<evidence type="ECO:0000256" key="1">
    <source>
        <dbReference type="ARBA" id="ARBA00004123"/>
    </source>
</evidence>
<keyword evidence="4" id="KW-0862">Zinc</keyword>
<evidence type="ECO:0000256" key="8">
    <source>
        <dbReference type="PROSITE-ProRule" id="PRU00042"/>
    </source>
</evidence>
<keyword evidence="3 8" id="KW-0863">Zinc-finger</keyword>
<keyword evidence="5" id="KW-0805">Transcription regulation</keyword>
<dbReference type="PANTHER" id="PTHR46179">
    <property type="entry name" value="ZINC FINGER PROTEIN"/>
    <property type="match status" value="1"/>
</dbReference>
<proteinExistence type="predicted"/>
<dbReference type="GO" id="GO:0005634">
    <property type="term" value="C:nucleus"/>
    <property type="evidence" value="ECO:0007669"/>
    <property type="project" value="UniProtKB-SubCell"/>
</dbReference>
<reference evidence="10 11" key="1">
    <citation type="journal article" date="2021" name="J. Hered.">
        <title>A chromosome-level genome assembly of the parasitoid wasp, Cotesia glomerata (Hymenoptera: Braconidae).</title>
        <authorList>
            <person name="Pinto B.J."/>
            <person name="Weis J.J."/>
            <person name="Gamble T."/>
            <person name="Ode P.J."/>
            <person name="Paul R."/>
            <person name="Zaspel J.M."/>
        </authorList>
    </citation>
    <scope>NUCLEOTIDE SEQUENCE [LARGE SCALE GENOMIC DNA]</scope>
    <source>
        <strain evidence="10">CgM1</strain>
    </source>
</reference>
<evidence type="ECO:0000259" key="9">
    <source>
        <dbReference type="PROSITE" id="PS50157"/>
    </source>
</evidence>
<evidence type="ECO:0000313" key="11">
    <source>
        <dbReference type="Proteomes" id="UP000826195"/>
    </source>
</evidence>
<dbReference type="GO" id="GO:0008270">
    <property type="term" value="F:zinc ion binding"/>
    <property type="evidence" value="ECO:0007669"/>
    <property type="project" value="UniProtKB-KW"/>
</dbReference>
<dbReference type="PROSITE" id="PS00028">
    <property type="entry name" value="ZINC_FINGER_C2H2_1"/>
    <property type="match status" value="3"/>
</dbReference>
<name>A0AAV7ILY8_COTGL</name>
<sequence>MLTTSVAPKMGTSVVTAILCIFTGGDPLLVLRSSKSGLRSKFIRPKAQVFQCTNPNCKRTFSSKVDCNLHIRHGCANLQRYKCGGCDYRSNLSGDIKKHILGVHKDTDIEMVTLWDPHNETRIYKCPTFGCPARYKTKAKLASHMRHVCGKEPRFKCFYCDHKGYFKDRVKIHCLSKHPDLEFMFVELEDNNMMASRRKSPRITSTTILTGPNKKSLIRVRDQRWACTNPKCDKTFKRKADRNKHSRYHCDKPRRFKCGYCNYKSHFPKDIRNHCSSRHKEHPINVVELYPKIDIRRYACPAHNCGKKYKYAKSLSNHMKFECGRPARFKYFDFPPSSPEPDQEPYQETDDPLAILNPKRYKCGYCEATFYTKSKILRHLAQQHSEKRTKIIDLIEECEKEDFFPCPNKGCKKIYKREVYLKEHLTKECGKKPSYQCGFCEMQFFARKRVTGHFRRKHPGKEVTFDQISSDVL</sequence>
<evidence type="ECO:0000256" key="2">
    <source>
        <dbReference type="ARBA" id="ARBA00022723"/>
    </source>
</evidence>
<evidence type="ECO:0000256" key="3">
    <source>
        <dbReference type="ARBA" id="ARBA00022771"/>
    </source>
</evidence>
<feature type="domain" description="C2H2-type" evidence="9">
    <location>
        <begin position="225"/>
        <end position="254"/>
    </location>
</feature>
<dbReference type="PANTHER" id="PTHR46179:SF13">
    <property type="entry name" value="C2H2-TYPE DOMAIN-CONTAINING PROTEIN"/>
    <property type="match status" value="1"/>
</dbReference>
<keyword evidence="6" id="KW-0804">Transcription</keyword>
<evidence type="ECO:0000313" key="10">
    <source>
        <dbReference type="EMBL" id="KAH0553725.1"/>
    </source>
</evidence>
<dbReference type="AlphaFoldDB" id="A0AAV7ILY8"/>
<feature type="domain" description="C2H2-type" evidence="9">
    <location>
        <begin position="435"/>
        <end position="463"/>
    </location>
</feature>
<dbReference type="EMBL" id="JAHXZJ010001119">
    <property type="protein sequence ID" value="KAH0553725.1"/>
    <property type="molecule type" value="Genomic_DNA"/>
</dbReference>
<feature type="domain" description="C2H2-type" evidence="9">
    <location>
        <begin position="404"/>
        <end position="433"/>
    </location>
</feature>
<gene>
    <name evidence="10" type="ORF">KQX54_003756</name>
</gene>
<evidence type="ECO:0000256" key="7">
    <source>
        <dbReference type="ARBA" id="ARBA00023242"/>
    </source>
</evidence>
<evidence type="ECO:0000256" key="5">
    <source>
        <dbReference type="ARBA" id="ARBA00023015"/>
    </source>
</evidence>
<dbReference type="GO" id="GO:0006357">
    <property type="term" value="P:regulation of transcription by RNA polymerase II"/>
    <property type="evidence" value="ECO:0007669"/>
    <property type="project" value="TreeGrafter"/>
</dbReference>
<dbReference type="Proteomes" id="UP000826195">
    <property type="component" value="Unassembled WGS sequence"/>
</dbReference>
<comment type="caution">
    <text evidence="10">The sequence shown here is derived from an EMBL/GenBank/DDBJ whole genome shotgun (WGS) entry which is preliminary data.</text>
</comment>